<feature type="region of interest" description="Disordered" evidence="1">
    <location>
        <begin position="195"/>
        <end position="242"/>
    </location>
</feature>
<dbReference type="Proteomes" id="UP000324800">
    <property type="component" value="Unassembled WGS sequence"/>
</dbReference>
<gene>
    <name evidence="2" type="ORF">EZS28_008620</name>
</gene>
<evidence type="ECO:0000256" key="1">
    <source>
        <dbReference type="SAM" id="MobiDB-lite"/>
    </source>
</evidence>
<sequence length="242" mass="27385">MTWLIRTKKTKLSSAKHHSSILNTVLFLVFGTVQVSATAQRLTKQAISNHYFNIPRYGSIWDVNQLYEYWNERPERNLISNEEIQTMKNIQQQLASHSNNLVRERCDVRRTNDPRACPKEPFLEQDSIASALVKNHCEKQATQIISKQRGGARVSEGDVLQQSPLGDDLQLSPQEILASPLSLPIISTNHIVEAESSNDHESANVWKSQLQKDDHDVEPQEEAQNSVFIKDSDRATTAGAQK</sequence>
<protein>
    <submittedName>
        <fullName evidence="2">Uncharacterized protein</fullName>
    </submittedName>
</protein>
<accession>A0A5J4WNS4</accession>
<name>A0A5J4WNS4_9EUKA</name>
<dbReference type="EMBL" id="SNRW01001578">
    <property type="protein sequence ID" value="KAA6395849.1"/>
    <property type="molecule type" value="Genomic_DNA"/>
</dbReference>
<evidence type="ECO:0000313" key="2">
    <source>
        <dbReference type="EMBL" id="KAA6395849.1"/>
    </source>
</evidence>
<proteinExistence type="predicted"/>
<reference evidence="2 3" key="1">
    <citation type="submission" date="2019-03" db="EMBL/GenBank/DDBJ databases">
        <title>Single cell metagenomics reveals metabolic interactions within the superorganism composed of flagellate Streblomastix strix and complex community of Bacteroidetes bacteria on its surface.</title>
        <authorList>
            <person name="Treitli S.C."/>
            <person name="Kolisko M."/>
            <person name="Husnik F."/>
            <person name="Keeling P."/>
            <person name="Hampl V."/>
        </authorList>
    </citation>
    <scope>NUCLEOTIDE SEQUENCE [LARGE SCALE GENOMIC DNA]</scope>
    <source>
        <strain evidence="2">ST1C</strain>
    </source>
</reference>
<comment type="caution">
    <text evidence="2">The sequence shown here is derived from an EMBL/GenBank/DDBJ whole genome shotgun (WGS) entry which is preliminary data.</text>
</comment>
<dbReference type="AlphaFoldDB" id="A0A5J4WNS4"/>
<evidence type="ECO:0000313" key="3">
    <source>
        <dbReference type="Proteomes" id="UP000324800"/>
    </source>
</evidence>
<organism evidence="2 3">
    <name type="scientific">Streblomastix strix</name>
    <dbReference type="NCBI Taxonomy" id="222440"/>
    <lineage>
        <taxon>Eukaryota</taxon>
        <taxon>Metamonada</taxon>
        <taxon>Preaxostyla</taxon>
        <taxon>Oxymonadida</taxon>
        <taxon>Streblomastigidae</taxon>
        <taxon>Streblomastix</taxon>
    </lineage>
</organism>